<organism evidence="1 2">
    <name type="scientific">Pocillopora damicornis</name>
    <name type="common">Cauliflower coral</name>
    <name type="synonym">Millepora damicornis</name>
    <dbReference type="NCBI Taxonomy" id="46731"/>
    <lineage>
        <taxon>Eukaryota</taxon>
        <taxon>Metazoa</taxon>
        <taxon>Cnidaria</taxon>
        <taxon>Anthozoa</taxon>
        <taxon>Hexacorallia</taxon>
        <taxon>Scleractinia</taxon>
        <taxon>Astrocoeniina</taxon>
        <taxon>Pocilloporidae</taxon>
        <taxon>Pocillopora</taxon>
    </lineage>
</organism>
<comment type="caution">
    <text evidence="1">The sequence shown here is derived from an EMBL/GenBank/DDBJ whole genome shotgun (WGS) entry which is preliminary data.</text>
</comment>
<protein>
    <submittedName>
        <fullName evidence="1">Uncharacterized protein</fullName>
    </submittedName>
</protein>
<dbReference type="Proteomes" id="UP000275408">
    <property type="component" value="Unassembled WGS sequence"/>
</dbReference>
<dbReference type="EMBL" id="RCHS01000710">
    <property type="protein sequence ID" value="RMX57196.1"/>
    <property type="molecule type" value="Genomic_DNA"/>
</dbReference>
<evidence type="ECO:0000313" key="2">
    <source>
        <dbReference type="Proteomes" id="UP000275408"/>
    </source>
</evidence>
<reference evidence="1 2" key="1">
    <citation type="journal article" date="2018" name="Sci. Rep.">
        <title>Comparative analysis of the Pocillopora damicornis genome highlights role of immune system in coral evolution.</title>
        <authorList>
            <person name="Cunning R."/>
            <person name="Bay R.A."/>
            <person name="Gillette P."/>
            <person name="Baker A.C."/>
            <person name="Traylor-Knowles N."/>
        </authorList>
    </citation>
    <scope>NUCLEOTIDE SEQUENCE [LARGE SCALE GENOMIC DNA]</scope>
    <source>
        <strain evidence="1">RSMAS</strain>
        <tissue evidence="1">Whole animal</tissue>
    </source>
</reference>
<keyword evidence="2" id="KW-1185">Reference proteome</keyword>
<name>A0A3M6UU46_POCDA</name>
<sequence>MTSCTLENSLCYTKSTHGYRTRSPICNDVLTSSCQRNLGLRTFHSSACHLWNNLGNTYRNIISLSNCRKMLQNNFIKENSLLGHFKINAQKV</sequence>
<accession>A0A3M6UU46</accession>
<proteinExistence type="predicted"/>
<gene>
    <name evidence="1" type="ORF">pdam_00017951</name>
</gene>
<evidence type="ECO:0000313" key="1">
    <source>
        <dbReference type="EMBL" id="RMX57196.1"/>
    </source>
</evidence>
<dbReference type="AlphaFoldDB" id="A0A3M6UU46"/>